<accession>A0A0C3H7V5</accession>
<feature type="compositionally biased region" description="Basic and acidic residues" evidence="1">
    <location>
        <begin position="361"/>
        <end position="374"/>
    </location>
</feature>
<dbReference type="AlphaFoldDB" id="A0A0C3H7V5"/>
<feature type="region of interest" description="Disordered" evidence="1">
    <location>
        <begin position="361"/>
        <end position="380"/>
    </location>
</feature>
<dbReference type="InParanoid" id="A0A0C3H7V5"/>
<dbReference type="STRING" id="913774.A0A0C3H7V5"/>
<keyword evidence="3" id="KW-1185">Reference proteome</keyword>
<proteinExistence type="predicted"/>
<evidence type="ECO:0000256" key="1">
    <source>
        <dbReference type="SAM" id="MobiDB-lite"/>
    </source>
</evidence>
<sequence length="1206" mass="134730">MAQPISYRARPSILTTQSHPARPLSYHAAYPGTVLHGPPISHQGFWQQAPSHYPPLAPSAMFVPNAPSPADYQTAAWPLTPRALTDRFPPRTGSGYGFRDPIIQQQNVDDYKDGYSSATEGGPARASVRTLSNRESVRTQAELDYDGVSGSSVPLTADMLRRQQRGQGGASRYTKSSGSRDELDYKKSSTTGLSIDSGYGSLSTQKLENLLNGDQQKQHIQPHTAVIEEQPENDETDTMTVYSEAESLQGSKIQGYISDFADELHSALAPDFGREGFDKVAPILGDILQDFAIRIGHEQSNKIQMHKYIMYIIYKHRSQIITSLAKRYLEDEEEDQGETDLHTVEDVMSIEEKLKMAAWEKVESEPSRQKKPVDNETYIDTPDDDELEIADLNRHQKIITESLAYHWLVSSINRENTMTTMGSNLASAIRHQIAQKLGRLRTISRKAPIKVESVTFEVSLDFLGFFEKQQYNLSAAKALPKVVTLTGEGDNVQAVTCLEYMTQTWPQTGPSIIQFLQQLLEDKIANCAATLPDGTQLIASLRKGVLHIQVTGISCSIVEVGEQLAWLGAALQFPQEEGVTYCVPLVDISTGGEESVVEAPSQLQIRFHYKFEIKGCNDHLGTGNCWRKLFHRPVVVKGYPIPRRSEVDTGLEVSLDIMVGLTNARRVVDFYGATILKGFSAILIVTRLIGDAVRWHLFLNEDGHYISYSDPRIPRSQDSLKHLSSYALESSRHILGWCETINNCSGAPGPYYDIGWSNLEPPNPKCAFQNVSISAGKYVTLGSNVTFGIRDKPVYVSFDDDFIGALMMLESRYVVFYDVEDRRAWLINGTSALLHLVRASIRHYQNNPRLCHIFEFKAEALKEAANPYTGLDAAFEVLSNFKNLELPFYKKPRETMEKTTRKLGGRPELARETTTSYVTLKDRVEDIFSTLSQIMAHQDDVHTQTGVGFRLRSTPRRQLEGFDFMDIAAKKGTLWPKIATLQAMGRGWVDFIRSLHAITLFGKGFGELLQPAGTEGPCKSCYWNSSLPTGKDYLAISTKDLQPILSRRAGANSRPWCLNNNIYWHAPDEAFKPCKCSSTMPHQYCRIQVLLPPTSHRLFGRATGFKSPTRLPAHGAVIFGHNWKFPLQWSAQGDPKAGEPERDADEDEDESDDEVLRQGSASGVIWNNDSSSLEESATSSSLYSQKNLQFINEHGAVAPIDFNRNL</sequence>
<reference evidence="3" key="2">
    <citation type="submission" date="2015-01" db="EMBL/GenBank/DDBJ databases">
        <title>Evolutionary Origins and Diversification of the Mycorrhizal Mutualists.</title>
        <authorList>
            <consortium name="DOE Joint Genome Institute"/>
            <consortium name="Mycorrhizal Genomics Consortium"/>
            <person name="Kohler A."/>
            <person name="Kuo A."/>
            <person name="Nagy L.G."/>
            <person name="Floudas D."/>
            <person name="Copeland A."/>
            <person name="Barry K.W."/>
            <person name="Cichocki N."/>
            <person name="Veneault-Fourrey C."/>
            <person name="LaButti K."/>
            <person name="Lindquist E.A."/>
            <person name="Lipzen A."/>
            <person name="Lundell T."/>
            <person name="Morin E."/>
            <person name="Murat C."/>
            <person name="Riley R."/>
            <person name="Ohm R."/>
            <person name="Sun H."/>
            <person name="Tunlid A."/>
            <person name="Henrissat B."/>
            <person name="Grigoriev I.V."/>
            <person name="Hibbett D.S."/>
            <person name="Martin F."/>
        </authorList>
    </citation>
    <scope>NUCLEOTIDE SEQUENCE [LARGE SCALE GENOMIC DNA]</scope>
    <source>
        <strain evidence="3">Zn</strain>
    </source>
</reference>
<dbReference type="Proteomes" id="UP000054321">
    <property type="component" value="Unassembled WGS sequence"/>
</dbReference>
<feature type="region of interest" description="Disordered" evidence="1">
    <location>
        <begin position="162"/>
        <end position="190"/>
    </location>
</feature>
<feature type="compositionally biased region" description="Polar residues" evidence="1">
    <location>
        <begin position="1159"/>
        <end position="1169"/>
    </location>
</feature>
<feature type="region of interest" description="Disordered" evidence="1">
    <location>
        <begin position="1130"/>
        <end position="1178"/>
    </location>
</feature>
<feature type="compositionally biased region" description="Basic and acidic residues" evidence="1">
    <location>
        <begin position="178"/>
        <end position="187"/>
    </location>
</feature>
<dbReference type="EMBL" id="KN832879">
    <property type="protein sequence ID" value="KIM99334.1"/>
    <property type="molecule type" value="Genomic_DNA"/>
</dbReference>
<dbReference type="HOGENOM" id="CLU_002072_0_2_1"/>
<gene>
    <name evidence="2" type="ORF">OIDMADRAFT_56477</name>
</gene>
<evidence type="ECO:0000313" key="2">
    <source>
        <dbReference type="EMBL" id="KIM99334.1"/>
    </source>
</evidence>
<reference evidence="2 3" key="1">
    <citation type="submission" date="2014-04" db="EMBL/GenBank/DDBJ databases">
        <authorList>
            <consortium name="DOE Joint Genome Institute"/>
            <person name="Kuo A."/>
            <person name="Martino E."/>
            <person name="Perotto S."/>
            <person name="Kohler A."/>
            <person name="Nagy L.G."/>
            <person name="Floudas D."/>
            <person name="Copeland A."/>
            <person name="Barry K.W."/>
            <person name="Cichocki N."/>
            <person name="Veneault-Fourrey C."/>
            <person name="LaButti K."/>
            <person name="Lindquist E.A."/>
            <person name="Lipzen A."/>
            <person name="Lundell T."/>
            <person name="Morin E."/>
            <person name="Murat C."/>
            <person name="Sun H."/>
            <person name="Tunlid A."/>
            <person name="Henrissat B."/>
            <person name="Grigoriev I.V."/>
            <person name="Hibbett D.S."/>
            <person name="Martin F."/>
            <person name="Nordberg H.P."/>
            <person name="Cantor M.N."/>
            <person name="Hua S.X."/>
        </authorList>
    </citation>
    <scope>NUCLEOTIDE SEQUENCE [LARGE SCALE GENOMIC DNA]</scope>
    <source>
        <strain evidence="2 3">Zn</strain>
    </source>
</reference>
<feature type="region of interest" description="Disordered" evidence="1">
    <location>
        <begin position="113"/>
        <end position="138"/>
    </location>
</feature>
<evidence type="ECO:0000313" key="3">
    <source>
        <dbReference type="Proteomes" id="UP000054321"/>
    </source>
</evidence>
<organism evidence="2 3">
    <name type="scientific">Oidiodendron maius (strain Zn)</name>
    <dbReference type="NCBI Taxonomy" id="913774"/>
    <lineage>
        <taxon>Eukaryota</taxon>
        <taxon>Fungi</taxon>
        <taxon>Dikarya</taxon>
        <taxon>Ascomycota</taxon>
        <taxon>Pezizomycotina</taxon>
        <taxon>Leotiomycetes</taxon>
        <taxon>Leotiomycetes incertae sedis</taxon>
        <taxon>Myxotrichaceae</taxon>
        <taxon>Oidiodendron</taxon>
    </lineage>
</organism>
<protein>
    <submittedName>
        <fullName evidence="2">Uncharacterized protein</fullName>
    </submittedName>
</protein>
<feature type="compositionally biased region" description="Acidic residues" evidence="1">
    <location>
        <begin position="1142"/>
        <end position="1153"/>
    </location>
</feature>
<name>A0A0C3H7V5_OIDMZ</name>
<dbReference type="OrthoDB" id="1658288at2759"/>